<gene>
    <name evidence="2" type="ORF">LIZ65_19710</name>
</gene>
<feature type="transmembrane region" description="Helical" evidence="1">
    <location>
        <begin position="15"/>
        <end position="35"/>
    </location>
</feature>
<dbReference type="Proteomes" id="UP001299546">
    <property type="component" value="Unassembled WGS sequence"/>
</dbReference>
<dbReference type="EMBL" id="JAJCIS010000029">
    <property type="protein sequence ID" value="MCB7389513.1"/>
    <property type="molecule type" value="Genomic_DNA"/>
</dbReference>
<name>A0ABS8DM33_9FIRM</name>
<protein>
    <submittedName>
        <fullName evidence="2">Pilus assembly protein</fullName>
    </submittedName>
</protein>
<evidence type="ECO:0000256" key="1">
    <source>
        <dbReference type="SAM" id="Phobius"/>
    </source>
</evidence>
<comment type="caution">
    <text evidence="2">The sequence shown here is derived from an EMBL/GenBank/DDBJ whole genome shotgun (WGS) entry which is preliminary data.</text>
</comment>
<sequence>MKKGDLRGSTVVEAAYLFPMIMLVWMLVLFALFYYHDKNILAGASYETAVVGSEIAHEGEVPEGKLAQYFQERIKGKLIFFGGASISVNSGKNGIEVKVKARARNMALTVNKSAAITEPEKLIRKFRIARQRLEEIDK</sequence>
<keyword evidence="1" id="KW-0472">Membrane</keyword>
<keyword evidence="3" id="KW-1185">Reference proteome</keyword>
<evidence type="ECO:0000313" key="3">
    <source>
        <dbReference type="Proteomes" id="UP001299546"/>
    </source>
</evidence>
<organism evidence="2 3">
    <name type="scientific">Bariatricus massiliensis</name>
    <dbReference type="NCBI Taxonomy" id="1745713"/>
    <lineage>
        <taxon>Bacteria</taxon>
        <taxon>Bacillati</taxon>
        <taxon>Bacillota</taxon>
        <taxon>Clostridia</taxon>
        <taxon>Lachnospirales</taxon>
        <taxon>Lachnospiraceae</taxon>
        <taxon>Bariatricus</taxon>
    </lineage>
</organism>
<keyword evidence="1" id="KW-1133">Transmembrane helix</keyword>
<evidence type="ECO:0000313" key="2">
    <source>
        <dbReference type="EMBL" id="MCB7389513.1"/>
    </source>
</evidence>
<accession>A0ABS8DM33</accession>
<proteinExistence type="predicted"/>
<dbReference type="RefSeq" id="WP_227183957.1">
    <property type="nucleotide sequence ID" value="NZ_JAJCIQ010000028.1"/>
</dbReference>
<reference evidence="2 3" key="1">
    <citation type="submission" date="2021-10" db="EMBL/GenBank/DDBJ databases">
        <title>Collection of gut derived symbiotic bacterial strains cultured from healthy donors.</title>
        <authorList>
            <person name="Lin H."/>
            <person name="Littmann E."/>
            <person name="Kohout C."/>
            <person name="Pamer E.G."/>
        </authorList>
    </citation>
    <scope>NUCLEOTIDE SEQUENCE [LARGE SCALE GENOMIC DNA]</scope>
    <source>
        <strain evidence="2 3">DFI.1.165</strain>
    </source>
</reference>
<keyword evidence="1" id="KW-0812">Transmembrane</keyword>